<accession>X1UGC0</accession>
<protein>
    <submittedName>
        <fullName evidence="1">Uncharacterized protein</fullName>
    </submittedName>
</protein>
<dbReference type="AlphaFoldDB" id="X1UGC0"/>
<dbReference type="EMBL" id="BARW01042798">
    <property type="protein sequence ID" value="GAJ16523.1"/>
    <property type="molecule type" value="Genomic_DNA"/>
</dbReference>
<feature type="non-terminal residue" evidence="1">
    <location>
        <position position="52"/>
    </location>
</feature>
<gene>
    <name evidence="1" type="ORF">S12H4_63174</name>
</gene>
<organism evidence="1">
    <name type="scientific">marine sediment metagenome</name>
    <dbReference type="NCBI Taxonomy" id="412755"/>
    <lineage>
        <taxon>unclassified sequences</taxon>
        <taxon>metagenomes</taxon>
        <taxon>ecological metagenomes</taxon>
    </lineage>
</organism>
<name>X1UGC0_9ZZZZ</name>
<feature type="non-terminal residue" evidence="1">
    <location>
        <position position="1"/>
    </location>
</feature>
<evidence type="ECO:0000313" key="1">
    <source>
        <dbReference type="EMBL" id="GAJ16523.1"/>
    </source>
</evidence>
<sequence length="52" mass="5873">ASQHILGTNLILFKHLFNKGLKPKDTFLIGKCYSSHKGTIKKFKKIGVNVYP</sequence>
<reference evidence="1" key="1">
    <citation type="journal article" date="2014" name="Front. Microbiol.">
        <title>High frequency of phylogenetically diverse reductive dehalogenase-homologous genes in deep subseafloor sedimentary metagenomes.</title>
        <authorList>
            <person name="Kawai M."/>
            <person name="Futagami T."/>
            <person name="Toyoda A."/>
            <person name="Takaki Y."/>
            <person name="Nishi S."/>
            <person name="Hori S."/>
            <person name="Arai W."/>
            <person name="Tsubouchi T."/>
            <person name="Morono Y."/>
            <person name="Uchiyama I."/>
            <person name="Ito T."/>
            <person name="Fujiyama A."/>
            <person name="Inagaki F."/>
            <person name="Takami H."/>
        </authorList>
    </citation>
    <scope>NUCLEOTIDE SEQUENCE</scope>
    <source>
        <strain evidence="1">Expedition CK06-06</strain>
    </source>
</reference>
<comment type="caution">
    <text evidence="1">The sequence shown here is derived from an EMBL/GenBank/DDBJ whole genome shotgun (WGS) entry which is preliminary data.</text>
</comment>
<proteinExistence type="predicted"/>